<feature type="transmembrane region" description="Helical" evidence="5">
    <location>
        <begin position="105"/>
        <end position="121"/>
    </location>
</feature>
<keyword evidence="3 5" id="KW-1133">Transmembrane helix</keyword>
<dbReference type="GeneTree" id="ENSGT00940000163093"/>
<dbReference type="FunFam" id="1.20.1070.10:FF:000096">
    <property type="entry name" value="Odorant receptor 131-2"/>
    <property type="match status" value="1"/>
</dbReference>
<dbReference type="CDD" id="cd00637">
    <property type="entry name" value="7tm_classA_rhodopsin-like"/>
    <property type="match status" value="1"/>
</dbReference>
<dbReference type="Gene3D" id="1.20.1070.10">
    <property type="entry name" value="Rhodopsin 7-helix transmembrane proteins"/>
    <property type="match status" value="1"/>
</dbReference>
<feature type="transmembrane region" description="Helical" evidence="5">
    <location>
        <begin position="248"/>
        <end position="267"/>
    </location>
</feature>
<evidence type="ECO:0000256" key="1">
    <source>
        <dbReference type="ARBA" id="ARBA00004370"/>
    </source>
</evidence>
<evidence type="ECO:0000313" key="8">
    <source>
        <dbReference type="Proteomes" id="UP000694389"/>
    </source>
</evidence>
<dbReference type="AlphaFoldDB" id="A0A8P4KPZ0"/>
<evidence type="ECO:0000259" key="6">
    <source>
        <dbReference type="PROSITE" id="PS50262"/>
    </source>
</evidence>
<dbReference type="PANTHER" id="PTHR26451:SF866">
    <property type="entry name" value="ODORANT RECEPTOR-RELATED"/>
    <property type="match status" value="1"/>
</dbReference>
<dbReference type="Proteomes" id="UP000694389">
    <property type="component" value="Unassembled WGS sequence"/>
</dbReference>
<protein>
    <submittedName>
        <fullName evidence="7">Odorant receptor, family A, subfamily 113, member 4</fullName>
    </submittedName>
</protein>
<proteinExistence type="predicted"/>
<dbReference type="InterPro" id="IPR052921">
    <property type="entry name" value="GPCR1_Superfamily_Member"/>
</dbReference>
<evidence type="ECO:0000256" key="2">
    <source>
        <dbReference type="ARBA" id="ARBA00022692"/>
    </source>
</evidence>
<dbReference type="PANTHER" id="PTHR26451">
    <property type="entry name" value="G_PROTEIN_RECEP_F1_2 DOMAIN-CONTAINING PROTEIN"/>
    <property type="match status" value="1"/>
</dbReference>
<keyword evidence="4 5" id="KW-0472">Membrane</keyword>
<evidence type="ECO:0000256" key="4">
    <source>
        <dbReference type="ARBA" id="ARBA00023136"/>
    </source>
</evidence>
<dbReference type="Pfam" id="PF00001">
    <property type="entry name" value="7tm_1"/>
    <property type="match status" value="1"/>
</dbReference>
<feature type="transmembrane region" description="Helical" evidence="5">
    <location>
        <begin position="154"/>
        <end position="179"/>
    </location>
</feature>
<feature type="transmembrane region" description="Helical" evidence="5">
    <location>
        <begin position="76"/>
        <end position="99"/>
    </location>
</feature>
<dbReference type="GO" id="GO:0005549">
    <property type="term" value="F:odorant binding"/>
    <property type="evidence" value="ECO:0007669"/>
    <property type="project" value="TreeGrafter"/>
</dbReference>
<reference evidence="7" key="2">
    <citation type="submission" date="2025-09" db="UniProtKB">
        <authorList>
            <consortium name="Ensembl"/>
        </authorList>
    </citation>
    <scope>IDENTIFICATION</scope>
</reference>
<feature type="transmembrane region" description="Helical" evidence="5">
    <location>
        <begin position="42"/>
        <end position="64"/>
    </location>
</feature>
<evidence type="ECO:0000313" key="7">
    <source>
        <dbReference type="Ensembl" id="ENSDLAP00005080947.1"/>
    </source>
</evidence>
<feature type="transmembrane region" description="Helical" evidence="5">
    <location>
        <begin position="199"/>
        <end position="227"/>
    </location>
</feature>
<feature type="domain" description="G-protein coupled receptors family 1 profile" evidence="6">
    <location>
        <begin position="55"/>
        <end position="303"/>
    </location>
</feature>
<dbReference type="SUPFAM" id="SSF81321">
    <property type="entry name" value="Family A G protein-coupled receptor-like"/>
    <property type="match status" value="1"/>
</dbReference>
<accession>A0A8P4KPZ0</accession>
<organism evidence="7 8">
    <name type="scientific">Dicentrarchus labrax</name>
    <name type="common">European seabass</name>
    <name type="synonym">Morone labrax</name>
    <dbReference type="NCBI Taxonomy" id="13489"/>
    <lineage>
        <taxon>Eukaryota</taxon>
        <taxon>Metazoa</taxon>
        <taxon>Chordata</taxon>
        <taxon>Craniata</taxon>
        <taxon>Vertebrata</taxon>
        <taxon>Euteleostomi</taxon>
        <taxon>Actinopterygii</taxon>
        <taxon>Neopterygii</taxon>
        <taxon>Teleostei</taxon>
        <taxon>Neoteleostei</taxon>
        <taxon>Acanthomorphata</taxon>
        <taxon>Eupercaria</taxon>
        <taxon>Moronidae</taxon>
        <taxon>Dicentrarchus</taxon>
    </lineage>
</organism>
<dbReference type="InterPro" id="IPR017452">
    <property type="entry name" value="GPCR_Rhodpsn_7TM"/>
</dbReference>
<dbReference type="GO" id="GO:0016020">
    <property type="term" value="C:membrane"/>
    <property type="evidence" value="ECO:0007669"/>
    <property type="project" value="UniProtKB-SubCell"/>
</dbReference>
<dbReference type="PRINTS" id="PR00237">
    <property type="entry name" value="GPCRRHODOPSN"/>
</dbReference>
<dbReference type="Ensembl" id="ENSDLAT00005078528.1">
    <property type="protein sequence ID" value="ENSDLAP00005080947.1"/>
    <property type="gene ID" value="ENSDLAG00005028878.1"/>
</dbReference>
<dbReference type="GO" id="GO:0004930">
    <property type="term" value="F:G protein-coupled receptor activity"/>
    <property type="evidence" value="ECO:0007669"/>
    <property type="project" value="InterPro"/>
</dbReference>
<comment type="subcellular location">
    <subcellularLocation>
        <location evidence="1">Membrane</location>
    </subcellularLocation>
</comment>
<dbReference type="PROSITE" id="PS50262">
    <property type="entry name" value="G_PROTEIN_RECEP_F1_2"/>
    <property type="match status" value="1"/>
</dbReference>
<name>A0A8P4KPZ0_DICLA</name>
<feature type="transmembrane region" description="Helical" evidence="5">
    <location>
        <begin position="279"/>
        <end position="305"/>
    </location>
</feature>
<reference evidence="7" key="1">
    <citation type="submission" date="2025-08" db="UniProtKB">
        <authorList>
            <consortium name="Ensembl"/>
        </authorList>
    </citation>
    <scope>IDENTIFICATION</scope>
</reference>
<dbReference type="InterPro" id="IPR000276">
    <property type="entry name" value="GPCR_Rhodpsn"/>
</dbReference>
<sequence>MNFIVKSNQTKPVTCTTVHESAAMNNTTEVTQGMLFQSPVKALLSMLPCLLFLYINGIMLFVLLRKPLILESPRYILFGHLLLTDTMQLLVTMLLYIFAVTMVTMISYVCIFVTLLAAITVKMSPLNLAVMSVERYVAICFPLRHADIATTRKTGVAIVVMWTVSSLDSFTQLFLFISLENTSFTVPRTCTRNSILQLPIYSILSKVFTILYFVLVSLIIIFTYIATMITVKSSSSNVHNASKAHKTVLLHLLQLCLCLTSTLFNMINSSGMWNVDPALAIHIQYALFVGLIVFPKCLSPLIYGLRDQTFRRAFKYYFTFGLKTTVKPFPKP</sequence>
<dbReference type="GO" id="GO:0004984">
    <property type="term" value="F:olfactory receptor activity"/>
    <property type="evidence" value="ECO:0007669"/>
    <property type="project" value="TreeGrafter"/>
</dbReference>
<keyword evidence="2 5" id="KW-0812">Transmembrane</keyword>
<evidence type="ECO:0000256" key="3">
    <source>
        <dbReference type="ARBA" id="ARBA00022989"/>
    </source>
</evidence>
<evidence type="ECO:0000256" key="5">
    <source>
        <dbReference type="SAM" id="Phobius"/>
    </source>
</evidence>
<keyword evidence="8" id="KW-1185">Reference proteome</keyword>